<dbReference type="GO" id="GO:0008270">
    <property type="term" value="F:zinc ion binding"/>
    <property type="evidence" value="ECO:0007669"/>
    <property type="project" value="UniProtKB-KW"/>
</dbReference>
<dbReference type="Proteomes" id="UP000494256">
    <property type="component" value="Unassembled WGS sequence"/>
</dbReference>
<accession>A0A8S1AH20</accession>
<dbReference type="GO" id="GO:0000288">
    <property type="term" value="P:nuclear-transcribed mRNA catabolic process, deadenylation-dependent decay"/>
    <property type="evidence" value="ECO:0007669"/>
    <property type="project" value="TreeGrafter"/>
</dbReference>
<sequence length="253" mass="27749">MTDGGERARKSPDDKLQTPQSFAQSVQELFIALQRTGDPAQLVVMSLHLDRLANIDASPDAKSPTWLQLGEVMTSLKEVVAGLIHYLQQQTQGRDSNHNQKHNLSERCLESTASQGSPQAASTPTHAKYKVSMCRDAAARSFCPRGNACTFAHSEEFREYVTQINGNYAFVPIHPSPVPLTGKECHFRRSSPSILLHSPSLSNINFNVPPIPPVNIPTELGDNSHGNSSHQAAGYTMPHHQIILGQPMPTTRL</sequence>
<dbReference type="GO" id="GO:0003729">
    <property type="term" value="F:mRNA binding"/>
    <property type="evidence" value="ECO:0007669"/>
    <property type="project" value="TreeGrafter"/>
</dbReference>
<dbReference type="GO" id="GO:0061630">
    <property type="term" value="F:ubiquitin protein ligase activity"/>
    <property type="evidence" value="ECO:0007669"/>
    <property type="project" value="TreeGrafter"/>
</dbReference>
<dbReference type="PANTHER" id="PTHR13139:SF54">
    <property type="entry name" value="RING-TYPE E3 UBIQUITIN TRANSFERASE"/>
    <property type="match status" value="1"/>
</dbReference>
<feature type="domain" description="C3H1-type" evidence="6">
    <location>
        <begin position="128"/>
        <end position="156"/>
    </location>
</feature>
<name>A0A8S1AH20_ARCPL</name>
<reference evidence="7 8" key="1">
    <citation type="submission" date="2020-04" db="EMBL/GenBank/DDBJ databases">
        <authorList>
            <person name="Wallbank WR R."/>
            <person name="Pardo Diaz C."/>
            <person name="Kozak K."/>
            <person name="Martin S."/>
            <person name="Jiggins C."/>
            <person name="Moest M."/>
            <person name="Warren A I."/>
            <person name="Byers J.R.P. K."/>
            <person name="Montejo-Kovacevich G."/>
            <person name="Yen C E."/>
        </authorList>
    </citation>
    <scope>NUCLEOTIDE SEQUENCE [LARGE SCALE GENOMIC DNA]</scope>
</reference>
<evidence type="ECO:0000256" key="5">
    <source>
        <dbReference type="SAM" id="MobiDB-lite"/>
    </source>
</evidence>
<dbReference type="InterPro" id="IPR052249">
    <property type="entry name" value="Roquin_domain"/>
</dbReference>
<feature type="region of interest" description="Disordered" evidence="5">
    <location>
        <begin position="107"/>
        <end position="126"/>
    </location>
</feature>
<evidence type="ECO:0000313" key="7">
    <source>
        <dbReference type="EMBL" id="CAB3248482.1"/>
    </source>
</evidence>
<evidence type="ECO:0000256" key="4">
    <source>
        <dbReference type="PROSITE-ProRule" id="PRU00723"/>
    </source>
</evidence>
<dbReference type="EMBL" id="CADEBD010000341">
    <property type="protein sequence ID" value="CAB3248482.1"/>
    <property type="molecule type" value="Genomic_DNA"/>
</dbReference>
<dbReference type="Gene3D" id="4.10.1000.10">
    <property type="entry name" value="Zinc finger, CCCH-type"/>
    <property type="match status" value="1"/>
</dbReference>
<dbReference type="GO" id="GO:0006511">
    <property type="term" value="P:ubiquitin-dependent protein catabolic process"/>
    <property type="evidence" value="ECO:0007669"/>
    <property type="project" value="TreeGrafter"/>
</dbReference>
<evidence type="ECO:0000256" key="2">
    <source>
        <dbReference type="ARBA" id="ARBA00022771"/>
    </source>
</evidence>
<dbReference type="PROSITE" id="PS50103">
    <property type="entry name" value="ZF_C3H1"/>
    <property type="match status" value="1"/>
</dbReference>
<dbReference type="SUPFAM" id="SSF90229">
    <property type="entry name" value="CCCH zinc finger"/>
    <property type="match status" value="1"/>
</dbReference>
<keyword evidence="3 4" id="KW-0862">Zinc</keyword>
<proteinExistence type="predicted"/>
<dbReference type="GO" id="GO:0003725">
    <property type="term" value="F:double-stranded RNA binding"/>
    <property type="evidence" value="ECO:0007669"/>
    <property type="project" value="TreeGrafter"/>
</dbReference>
<feature type="compositionally biased region" description="Basic and acidic residues" evidence="5">
    <location>
        <begin position="1"/>
        <end position="16"/>
    </location>
</feature>
<dbReference type="AlphaFoldDB" id="A0A8S1AH20"/>
<keyword evidence="2 4" id="KW-0863">Zinc-finger</keyword>
<dbReference type="InterPro" id="IPR000571">
    <property type="entry name" value="Znf_CCCH"/>
</dbReference>
<feature type="region of interest" description="Disordered" evidence="5">
    <location>
        <begin position="1"/>
        <end position="20"/>
    </location>
</feature>
<keyword evidence="1 4" id="KW-0479">Metal-binding</keyword>
<evidence type="ECO:0000256" key="1">
    <source>
        <dbReference type="ARBA" id="ARBA00022723"/>
    </source>
</evidence>
<dbReference type="OrthoDB" id="270930at2759"/>
<gene>
    <name evidence="7" type="ORF">APLA_LOCUS12382</name>
</gene>
<dbReference type="InterPro" id="IPR036855">
    <property type="entry name" value="Znf_CCCH_sf"/>
</dbReference>
<dbReference type="PANTHER" id="PTHR13139">
    <property type="entry name" value="RING FINGER AND CCCH-TYPE ZINC FINGER DOMAIN-CONTAINING PROTEIN"/>
    <property type="match status" value="1"/>
</dbReference>
<evidence type="ECO:0000259" key="6">
    <source>
        <dbReference type="PROSITE" id="PS50103"/>
    </source>
</evidence>
<organism evidence="7 8">
    <name type="scientific">Arctia plantaginis</name>
    <name type="common">Wood tiger moth</name>
    <name type="synonym">Phalaena plantaginis</name>
    <dbReference type="NCBI Taxonomy" id="874455"/>
    <lineage>
        <taxon>Eukaryota</taxon>
        <taxon>Metazoa</taxon>
        <taxon>Ecdysozoa</taxon>
        <taxon>Arthropoda</taxon>
        <taxon>Hexapoda</taxon>
        <taxon>Insecta</taxon>
        <taxon>Pterygota</taxon>
        <taxon>Neoptera</taxon>
        <taxon>Endopterygota</taxon>
        <taxon>Lepidoptera</taxon>
        <taxon>Glossata</taxon>
        <taxon>Ditrysia</taxon>
        <taxon>Noctuoidea</taxon>
        <taxon>Erebidae</taxon>
        <taxon>Arctiinae</taxon>
        <taxon>Arctia</taxon>
    </lineage>
</organism>
<comment type="caution">
    <text evidence="7">The sequence shown here is derived from an EMBL/GenBank/DDBJ whole genome shotgun (WGS) entry which is preliminary data.</text>
</comment>
<dbReference type="SMART" id="SM00356">
    <property type="entry name" value="ZnF_C3H1"/>
    <property type="match status" value="1"/>
</dbReference>
<feature type="zinc finger region" description="C3H1-type" evidence="4">
    <location>
        <begin position="128"/>
        <end position="156"/>
    </location>
</feature>
<dbReference type="GO" id="GO:0000209">
    <property type="term" value="P:protein polyubiquitination"/>
    <property type="evidence" value="ECO:0007669"/>
    <property type="project" value="TreeGrafter"/>
</dbReference>
<dbReference type="GO" id="GO:0010494">
    <property type="term" value="C:cytoplasmic stress granule"/>
    <property type="evidence" value="ECO:0007669"/>
    <property type="project" value="TreeGrafter"/>
</dbReference>
<protein>
    <recommendedName>
        <fullName evidence="6">C3H1-type domain-containing protein</fullName>
    </recommendedName>
</protein>
<feature type="compositionally biased region" description="Polar residues" evidence="5">
    <location>
        <begin position="111"/>
        <end position="125"/>
    </location>
</feature>
<evidence type="ECO:0000256" key="3">
    <source>
        <dbReference type="ARBA" id="ARBA00022833"/>
    </source>
</evidence>
<dbReference type="GO" id="GO:0035613">
    <property type="term" value="F:RNA stem-loop binding"/>
    <property type="evidence" value="ECO:0007669"/>
    <property type="project" value="TreeGrafter"/>
</dbReference>
<evidence type="ECO:0000313" key="8">
    <source>
        <dbReference type="Proteomes" id="UP000494256"/>
    </source>
</evidence>